<comment type="caution">
    <text evidence="3">The sequence shown here is derived from an EMBL/GenBank/DDBJ whole genome shotgun (WGS) entry which is preliminary data.</text>
</comment>
<sequence>MRAPPSLLHRYGNDLGTGRHLALPIVLLLSTVFASLEPAPRHSLLTGAVAWTSIFAVCSLKVGVKSVVDATQGQRLAWAAGALLSLAAIEERAAGGRYGSGIWWAKGLLPLAIYAISQTKILETSNHTVSDVDAPIGSEKRDTKSEYGSRAGLLILSASAIAAVYAPTALPTASLGLSYAVFTASALLLVERARTECAQSEGNVIYSANGLLSRPEGSRAEDATVLVMRDVSAAAAVGTVAAALSLERFTSSELMVWYGDYEGQILLSHLLGKAVSGVGASILRITMESSLLIMTHRQTAFTTSFLPLYASICARLIVGFDLERAWFAGLCVAATFVFLNERQESALVGSSSGLARMRVRSGKLLSLVAIASFMVLAFLHLRWPFQKPSFKGVPPLVDNGVVVMPVKASDPMQYTNTRVHPVDQLVRDAESSWLAVLDRQSKTLEAAVDEYKRRYKMPPPPNFDKWYEFAKERDVQLIDEYDSIYHSLLPFWALEPSTIRARVREGIGFDPNNLMALLVRDGQVVHTTGGQAWLMEAIPGMMKQFAEYLPDMDLAFNIHDEPRVVVPHDKLQKLVKIALEERLPALLANTNPKNTFSQRPPDVGKGKHVVEYKTTRFNVFAHQPTWIPSTLSCASDSSARCLDDAQCSDNLTAFALSEFGFIYNHTAFSDVCKSPSLSASHGFFDRPNAFNVVHDLFPVFSQSKMSSFQDILYPSPWYWYGKVSYDEEKDKDWASKIASLWWRGSTTGGFSRDGGWRRQHRQQFVGKLNALDTAKTLTNIHADEPEAIPEYRKKNVQRQDFKEVMDVHFSHVGQCDPGDCDAQKEFFQIVHPADQQEAWNYRYLLDIDGNAFSGRFYAFLKSKSLTFKMAVFREWHEEWLKPWVHYIPLSLRGEEALEIVRYLSSEKEGKDQAVRMAESSREWAGKVLRNEDFEVWFFRLLLEYGRVVDDDRENLGFVIM</sequence>
<feature type="transmembrane region" description="Helical" evidence="1">
    <location>
        <begin position="362"/>
        <end position="383"/>
    </location>
</feature>
<dbReference type="AlphaFoldDB" id="A0A9W7SZ62"/>
<organism evidence="3 4">
    <name type="scientific">Teratosphaeria destructans</name>
    <dbReference type="NCBI Taxonomy" id="418781"/>
    <lineage>
        <taxon>Eukaryota</taxon>
        <taxon>Fungi</taxon>
        <taxon>Dikarya</taxon>
        <taxon>Ascomycota</taxon>
        <taxon>Pezizomycotina</taxon>
        <taxon>Dothideomycetes</taxon>
        <taxon>Dothideomycetidae</taxon>
        <taxon>Mycosphaerellales</taxon>
        <taxon>Teratosphaeriaceae</taxon>
        <taxon>Teratosphaeria</taxon>
    </lineage>
</organism>
<gene>
    <name evidence="3" type="ORF">Tdes44962_MAKER07446</name>
</gene>
<proteinExistence type="predicted"/>
<dbReference type="InterPro" id="IPR051091">
    <property type="entry name" value="O-Glucosyltr/Glycosyltrsf_90"/>
</dbReference>
<reference evidence="3 4" key="2">
    <citation type="journal article" date="2021" name="Curr. Genet.">
        <title>Genetic response to nitrogen starvation in the aggressive Eucalyptus foliar pathogen Teratosphaeria destructans.</title>
        <authorList>
            <person name="Havenga M."/>
            <person name="Wingfield B.D."/>
            <person name="Wingfield M.J."/>
            <person name="Dreyer L.L."/>
            <person name="Roets F."/>
            <person name="Aylward J."/>
        </authorList>
    </citation>
    <scope>NUCLEOTIDE SEQUENCE [LARGE SCALE GENOMIC DNA]</scope>
    <source>
        <strain evidence="3">CMW44962</strain>
    </source>
</reference>
<dbReference type="SMART" id="SM00672">
    <property type="entry name" value="CAP10"/>
    <property type="match status" value="1"/>
</dbReference>
<name>A0A9W7SZ62_9PEZI</name>
<dbReference type="InterPro" id="IPR006598">
    <property type="entry name" value="CAP10"/>
</dbReference>
<keyword evidence="1" id="KW-0472">Membrane</keyword>
<keyword evidence="4" id="KW-1185">Reference proteome</keyword>
<keyword evidence="1" id="KW-1133">Transmembrane helix</keyword>
<evidence type="ECO:0000256" key="1">
    <source>
        <dbReference type="SAM" id="Phobius"/>
    </source>
</evidence>
<dbReference type="Proteomes" id="UP001138500">
    <property type="component" value="Unassembled WGS sequence"/>
</dbReference>
<evidence type="ECO:0000259" key="2">
    <source>
        <dbReference type="SMART" id="SM00672"/>
    </source>
</evidence>
<reference evidence="3 4" key="1">
    <citation type="journal article" date="2018" name="IMA Fungus">
        <title>IMA Genome-F 10: Nine draft genome sequences of Claviceps purpurea s.lat., including C. arundinis, C. humidiphila, and C. cf. spartinae, pseudomolecules for the pitch canker pathogen Fusarium circinatum, draft genome of Davidsoniella eucalypti, Grosmannia galeiformis, Quambalaria eucalypti, and Teratosphaeria destructans.</title>
        <authorList>
            <person name="Wingfield B.D."/>
            <person name="Liu M."/>
            <person name="Nguyen H.D."/>
            <person name="Lane F.A."/>
            <person name="Morgan S.W."/>
            <person name="De Vos L."/>
            <person name="Wilken P.M."/>
            <person name="Duong T.A."/>
            <person name="Aylward J."/>
            <person name="Coetzee M.P."/>
            <person name="Dadej K."/>
            <person name="De Beer Z.W."/>
            <person name="Findlay W."/>
            <person name="Havenga M."/>
            <person name="Kolarik M."/>
            <person name="Menzies J.G."/>
            <person name="Naidoo K."/>
            <person name="Pochopski O."/>
            <person name="Shoukouhi P."/>
            <person name="Santana Q.C."/>
            <person name="Seifert K.A."/>
            <person name="Soal N."/>
            <person name="Steenkamp E.T."/>
            <person name="Tatham C.T."/>
            <person name="van der Nest M.A."/>
            <person name="Wingfield M.J."/>
        </authorList>
    </citation>
    <scope>NUCLEOTIDE SEQUENCE [LARGE SCALE GENOMIC DNA]</scope>
    <source>
        <strain evidence="3">CMW44962</strain>
    </source>
</reference>
<dbReference type="PANTHER" id="PTHR12203">
    <property type="entry name" value="KDEL LYS-ASP-GLU-LEU CONTAINING - RELATED"/>
    <property type="match status" value="1"/>
</dbReference>
<evidence type="ECO:0000313" key="4">
    <source>
        <dbReference type="Proteomes" id="UP001138500"/>
    </source>
</evidence>
<dbReference type="EMBL" id="RIBY02000369">
    <property type="protein sequence ID" value="KAH9843376.1"/>
    <property type="molecule type" value="Genomic_DNA"/>
</dbReference>
<feature type="domain" description="Glycosyl transferase CAP10" evidence="2">
    <location>
        <begin position="655"/>
        <end position="951"/>
    </location>
</feature>
<evidence type="ECO:0000313" key="3">
    <source>
        <dbReference type="EMBL" id="KAH9843376.1"/>
    </source>
</evidence>
<keyword evidence="1" id="KW-0812">Transmembrane</keyword>
<feature type="transmembrane region" description="Helical" evidence="1">
    <location>
        <begin position="172"/>
        <end position="190"/>
    </location>
</feature>
<dbReference type="OrthoDB" id="541052at2759"/>
<protein>
    <submittedName>
        <fullName evidence="3">Glycosyltransferase family 90 protein</fullName>
    </submittedName>
</protein>
<dbReference type="Pfam" id="PF05686">
    <property type="entry name" value="Glyco_transf_90"/>
    <property type="match status" value="1"/>
</dbReference>
<accession>A0A9W7SZ62</accession>
<feature type="transmembrane region" description="Helical" evidence="1">
    <location>
        <begin position="147"/>
        <end position="166"/>
    </location>
</feature>
<dbReference type="PANTHER" id="PTHR12203:SF104">
    <property type="entry name" value="PROTEIN CAP1, PUTATIVE (AFU_ORTHOLOGUE AFUA_1G05595)-RELATED"/>
    <property type="match status" value="1"/>
</dbReference>